<dbReference type="Gene3D" id="1.20.1440.100">
    <property type="entry name" value="SG protein - dephosphorylation function"/>
    <property type="match status" value="1"/>
</dbReference>
<dbReference type="EMBL" id="BAAAYK010000038">
    <property type="protein sequence ID" value="GAA3365033.1"/>
    <property type="molecule type" value="Genomic_DNA"/>
</dbReference>
<sequence>MPTSPGPAEGPGHDGRRRGGSARHDRDAGGEDAAEPRLGPPDGEPRETPSALDPAEGSFDSAKVAGRASAEAAVAGAEPGGSLTAPPDLTAAAFFDVDNTMMMGASLFHFARGMAARKFFTASDLAGFAWQQLKFRVGGRENADDVQASREQALSFVAGRKVAELVELSEEIYDELMSDRIWAGTRALAQMHLDAGQRVWLVTATPVELAQIIARRLGLTGALGTVAGHVDGVYTGRLVGEMLHGRAKAHAVRALAASEGLDLRRCTAYSDSANDVPMLSAVGTAVAVNPDQRLRDIARSRGWEIRDFRTGRKAARIGAQSMLGASAVAGAIAAGLAYRRRDRS</sequence>
<dbReference type="Gene3D" id="3.40.50.1000">
    <property type="entry name" value="HAD superfamily/HAD-like"/>
    <property type="match status" value="1"/>
</dbReference>
<dbReference type="NCBIfam" id="TIGR01488">
    <property type="entry name" value="HAD-SF-IB"/>
    <property type="match status" value="1"/>
</dbReference>
<keyword evidence="3" id="KW-0812">Transmembrane</keyword>
<evidence type="ECO:0000256" key="2">
    <source>
        <dbReference type="SAM" id="MobiDB-lite"/>
    </source>
</evidence>
<dbReference type="PANTHER" id="PTHR43344:SF15">
    <property type="entry name" value="PHOSPHOSERINE PHOSPHATASE SERB1"/>
    <property type="match status" value="1"/>
</dbReference>
<reference evidence="5" key="1">
    <citation type="journal article" date="2019" name="Int. J. Syst. Evol. Microbiol.">
        <title>The Global Catalogue of Microorganisms (GCM) 10K type strain sequencing project: providing services to taxonomists for standard genome sequencing and annotation.</title>
        <authorList>
            <consortium name="The Broad Institute Genomics Platform"/>
            <consortium name="The Broad Institute Genome Sequencing Center for Infectious Disease"/>
            <person name="Wu L."/>
            <person name="Ma J."/>
        </authorList>
    </citation>
    <scope>NUCLEOTIDE SEQUENCE [LARGE SCALE GENOMIC DNA]</scope>
    <source>
        <strain evidence="5">JCM 9687</strain>
    </source>
</reference>
<proteinExistence type="inferred from homology"/>
<dbReference type="Proteomes" id="UP001500483">
    <property type="component" value="Unassembled WGS sequence"/>
</dbReference>
<feature type="region of interest" description="Disordered" evidence="2">
    <location>
        <begin position="1"/>
        <end position="64"/>
    </location>
</feature>
<evidence type="ECO:0000313" key="5">
    <source>
        <dbReference type="Proteomes" id="UP001500483"/>
    </source>
</evidence>
<organism evidence="4 5">
    <name type="scientific">Saccharopolyspora gregorii</name>
    <dbReference type="NCBI Taxonomy" id="33914"/>
    <lineage>
        <taxon>Bacteria</taxon>
        <taxon>Bacillati</taxon>
        <taxon>Actinomycetota</taxon>
        <taxon>Actinomycetes</taxon>
        <taxon>Pseudonocardiales</taxon>
        <taxon>Pseudonocardiaceae</taxon>
        <taxon>Saccharopolyspora</taxon>
    </lineage>
</organism>
<name>A0ABP6S0R6_9PSEU</name>
<dbReference type="InterPro" id="IPR006385">
    <property type="entry name" value="HAD_hydro_SerB1"/>
</dbReference>
<gene>
    <name evidence="4" type="ORF">GCM10020366_63340</name>
</gene>
<evidence type="ECO:0008006" key="6">
    <source>
        <dbReference type="Google" id="ProtNLM"/>
    </source>
</evidence>
<dbReference type="SUPFAM" id="SSF56784">
    <property type="entry name" value="HAD-like"/>
    <property type="match status" value="1"/>
</dbReference>
<dbReference type="Pfam" id="PF12710">
    <property type="entry name" value="HAD"/>
    <property type="match status" value="1"/>
</dbReference>
<keyword evidence="5" id="KW-1185">Reference proteome</keyword>
<evidence type="ECO:0000313" key="4">
    <source>
        <dbReference type="EMBL" id="GAA3365033.1"/>
    </source>
</evidence>
<evidence type="ECO:0000256" key="1">
    <source>
        <dbReference type="ARBA" id="ARBA00009184"/>
    </source>
</evidence>
<feature type="transmembrane region" description="Helical" evidence="3">
    <location>
        <begin position="317"/>
        <end position="338"/>
    </location>
</feature>
<keyword evidence="3" id="KW-1133">Transmembrane helix</keyword>
<dbReference type="CDD" id="cd02612">
    <property type="entry name" value="HAD_PGPPase"/>
    <property type="match status" value="1"/>
</dbReference>
<accession>A0ABP6S0R6</accession>
<dbReference type="InterPro" id="IPR023214">
    <property type="entry name" value="HAD_sf"/>
</dbReference>
<keyword evidence="3" id="KW-0472">Membrane</keyword>
<protein>
    <recommendedName>
        <fullName evidence="6">HAD-IB family hydrolase</fullName>
    </recommendedName>
</protein>
<evidence type="ECO:0000256" key="3">
    <source>
        <dbReference type="SAM" id="Phobius"/>
    </source>
</evidence>
<dbReference type="NCBIfam" id="TIGR01490">
    <property type="entry name" value="HAD-SF-IB-hyp1"/>
    <property type="match status" value="1"/>
</dbReference>
<dbReference type="PANTHER" id="PTHR43344">
    <property type="entry name" value="PHOSPHOSERINE PHOSPHATASE"/>
    <property type="match status" value="1"/>
</dbReference>
<dbReference type="InterPro" id="IPR036412">
    <property type="entry name" value="HAD-like_sf"/>
</dbReference>
<comment type="similarity">
    <text evidence="1">Belongs to the HAD-like hydrolase superfamily. SerB family.</text>
</comment>
<dbReference type="InterPro" id="IPR050582">
    <property type="entry name" value="HAD-like_SerB"/>
</dbReference>
<comment type="caution">
    <text evidence="4">The sequence shown here is derived from an EMBL/GenBank/DDBJ whole genome shotgun (WGS) entry which is preliminary data.</text>
</comment>